<evidence type="ECO:0000259" key="3">
    <source>
        <dbReference type="PROSITE" id="PS50923"/>
    </source>
</evidence>
<comment type="caution">
    <text evidence="2">Lacks conserved residue(s) required for the propagation of feature annotation.</text>
</comment>
<dbReference type="InterPro" id="IPR035976">
    <property type="entry name" value="Sushi/SCR/CCP_sf"/>
</dbReference>
<dbReference type="Gene3D" id="2.10.70.10">
    <property type="entry name" value="Complement Module, domain 1"/>
    <property type="match status" value="1"/>
</dbReference>
<dbReference type="EMBL" id="VXIV02001674">
    <property type="protein sequence ID" value="KAF6030753.1"/>
    <property type="molecule type" value="Genomic_DNA"/>
</dbReference>
<dbReference type="AlphaFoldDB" id="A0A7J7JXS9"/>
<dbReference type="PANTHER" id="PTHR46343">
    <property type="entry name" value="HYR DOMAIN-CONTAINING PROTEIN"/>
    <property type="match status" value="1"/>
</dbReference>
<dbReference type="SUPFAM" id="SSF57535">
    <property type="entry name" value="Complement control module/SCR domain"/>
    <property type="match status" value="1"/>
</dbReference>
<organism evidence="4 5">
    <name type="scientific">Bugula neritina</name>
    <name type="common">Brown bryozoan</name>
    <name type="synonym">Sertularia neritina</name>
    <dbReference type="NCBI Taxonomy" id="10212"/>
    <lineage>
        <taxon>Eukaryota</taxon>
        <taxon>Metazoa</taxon>
        <taxon>Spiralia</taxon>
        <taxon>Lophotrochozoa</taxon>
        <taxon>Bryozoa</taxon>
        <taxon>Gymnolaemata</taxon>
        <taxon>Cheilostomatida</taxon>
        <taxon>Flustrina</taxon>
        <taxon>Buguloidea</taxon>
        <taxon>Bugulidae</taxon>
        <taxon>Bugula</taxon>
    </lineage>
</organism>
<feature type="domain" description="Sushi" evidence="3">
    <location>
        <begin position="24"/>
        <end position="88"/>
    </location>
</feature>
<evidence type="ECO:0000313" key="5">
    <source>
        <dbReference type="Proteomes" id="UP000593567"/>
    </source>
</evidence>
<reference evidence="4" key="1">
    <citation type="submission" date="2020-06" db="EMBL/GenBank/DDBJ databases">
        <title>Draft genome of Bugula neritina, a colonial animal packing powerful symbionts and potential medicines.</title>
        <authorList>
            <person name="Rayko M."/>
        </authorList>
    </citation>
    <scope>NUCLEOTIDE SEQUENCE [LARGE SCALE GENOMIC DNA]</scope>
    <source>
        <strain evidence="4">Kwan_BN1</strain>
    </source>
</reference>
<comment type="caution">
    <text evidence="4">The sequence shown here is derived from an EMBL/GenBank/DDBJ whole genome shotgun (WGS) entry which is preliminary data.</text>
</comment>
<accession>A0A7J7JXS9</accession>
<keyword evidence="2" id="KW-0768">Sushi</keyword>
<keyword evidence="1" id="KW-1015">Disulfide bond</keyword>
<dbReference type="InterPro" id="IPR043555">
    <property type="entry name" value="SRPX-like"/>
</dbReference>
<evidence type="ECO:0000313" key="4">
    <source>
        <dbReference type="EMBL" id="KAF6030753.1"/>
    </source>
</evidence>
<dbReference type="SMART" id="SM00032">
    <property type="entry name" value="CCP"/>
    <property type="match status" value="1"/>
</dbReference>
<dbReference type="Pfam" id="PF00084">
    <property type="entry name" value="Sushi"/>
    <property type="match status" value="1"/>
</dbReference>
<dbReference type="OrthoDB" id="6515930at2759"/>
<evidence type="ECO:0000256" key="2">
    <source>
        <dbReference type="PROSITE-ProRule" id="PRU00302"/>
    </source>
</evidence>
<gene>
    <name evidence="4" type="ORF">EB796_010934</name>
</gene>
<dbReference type="Proteomes" id="UP000593567">
    <property type="component" value="Unassembled WGS sequence"/>
</dbReference>
<keyword evidence="5" id="KW-1185">Reference proteome</keyword>
<proteinExistence type="predicted"/>
<dbReference type="PANTHER" id="PTHR46343:SF2">
    <property type="entry name" value="SUSHI_VON WILLEBRAND FACTOR TYPE A_EGF_PENTRAXIN DOMAIN-CONTAINING 1"/>
    <property type="match status" value="1"/>
</dbReference>
<dbReference type="CDD" id="cd00033">
    <property type="entry name" value="CCP"/>
    <property type="match status" value="1"/>
</dbReference>
<dbReference type="InterPro" id="IPR000436">
    <property type="entry name" value="Sushi_SCR_CCP_dom"/>
</dbReference>
<protein>
    <recommendedName>
        <fullName evidence="3">Sushi domain-containing protein</fullName>
    </recommendedName>
</protein>
<name>A0A7J7JXS9_BUGNE</name>
<sequence>MGPDKRSCLSLGHWSGIETYCQDVTCPALSFTLNGYVDPPICTQTTQEYGVICRLRCYQGYTLDGPSFRQCSNTGTWTSASYSWRCLDNSVMQLIGRPTNHTGLTITASHSFRHSWRYGTTPVTVTAADKANNIASCTFNVTVLQSTEYCEREARLEASQLSCNQYNSTYASCNLQCKVGAQLMYPSATQPIICSEGKLNTEFIPDCSAPSLPVHTLFMRSEVRLSEACGDKSSINASLAAIHDQVAMHLAMLCGDTLKCVASLTNFECIPSATYSVVTLEYSLELFSPGQSKNIIQDKDLLMEMEVFLRAFYSGGLFIGYSLPVGFLHDVSFTFNESSVDCVGGLILQADLCCRFISIIIIASSLYDVIYVEPIYTT</sequence>
<dbReference type="PROSITE" id="PS50923">
    <property type="entry name" value="SUSHI"/>
    <property type="match status" value="1"/>
</dbReference>
<evidence type="ECO:0000256" key="1">
    <source>
        <dbReference type="ARBA" id="ARBA00023157"/>
    </source>
</evidence>